<evidence type="ECO:0000313" key="4">
    <source>
        <dbReference type="EMBL" id="TDU23167.1"/>
    </source>
</evidence>
<dbReference type="EMBL" id="SOBR01000003">
    <property type="protein sequence ID" value="TDU23167.1"/>
    <property type="molecule type" value="Genomic_DNA"/>
</dbReference>
<dbReference type="InterPro" id="IPR001387">
    <property type="entry name" value="Cro/C1-type_HTH"/>
</dbReference>
<reference evidence="4 5" key="1">
    <citation type="submission" date="2019-03" db="EMBL/GenBank/DDBJ databases">
        <title>Genomic Encyclopedia of Type Strains, Phase IV (KMG-IV): sequencing the most valuable type-strain genomes for metagenomic binning, comparative biology and taxonomic classification.</title>
        <authorList>
            <person name="Goeker M."/>
        </authorList>
    </citation>
    <scope>NUCLEOTIDE SEQUENCE [LARGE SCALE GENOMIC DNA]</scope>
    <source>
        <strain evidence="4 5">DSM 6770</strain>
    </source>
</reference>
<dbReference type="PANTHER" id="PTHR36924:SF1">
    <property type="entry name" value="ANTITOXIN HIGA-1"/>
    <property type="match status" value="1"/>
</dbReference>
<dbReference type="GO" id="GO:0003677">
    <property type="term" value="F:DNA binding"/>
    <property type="evidence" value="ECO:0007669"/>
    <property type="project" value="UniProtKB-KW"/>
</dbReference>
<keyword evidence="1" id="KW-0238">DNA-binding</keyword>
<dbReference type="AlphaFoldDB" id="A0A4R7NQP5"/>
<sequence>MNRMHNPAHPGAVLREYIGDISVTEAAKRLGVTRAALSRILNGNAGISADMALRLEQALGTSAELWLEMQLKYELWQAAQRPRAQVPPPTRRRVTAQTTSHSGHPAPSRVAPSNEAVRGVECLTPLTPFPCALSLLSALPAGPREITMAAVMVGLEASDRLEQDIRLAVHAAHAAGHYKVTLGQEATERNHDALLPRRRGAYRQPGRIQERRFKL</sequence>
<dbReference type="SUPFAM" id="SSF47413">
    <property type="entry name" value="lambda repressor-like DNA-binding domains"/>
    <property type="match status" value="1"/>
</dbReference>
<evidence type="ECO:0000256" key="1">
    <source>
        <dbReference type="ARBA" id="ARBA00023125"/>
    </source>
</evidence>
<dbReference type="CDD" id="cd00093">
    <property type="entry name" value="HTH_XRE"/>
    <property type="match status" value="1"/>
</dbReference>
<gene>
    <name evidence="4" type="ORF">C8E00_103541</name>
</gene>
<comment type="caution">
    <text evidence="4">The sequence shown here is derived from an EMBL/GenBank/DDBJ whole genome shotgun (WGS) entry which is preliminary data.</text>
</comment>
<dbReference type="RefSeq" id="WP_341765847.1">
    <property type="nucleotide sequence ID" value="NZ_SOBR01000003.1"/>
</dbReference>
<accession>A0A4R7NQP5</accession>
<protein>
    <submittedName>
        <fullName evidence="4">Addiction module HigA family antidote</fullName>
    </submittedName>
</protein>
<dbReference type="Proteomes" id="UP000295380">
    <property type="component" value="Unassembled WGS sequence"/>
</dbReference>
<feature type="domain" description="HTH cro/C1-type" evidence="3">
    <location>
        <begin position="21"/>
        <end position="66"/>
    </location>
</feature>
<dbReference type="InterPro" id="IPR013430">
    <property type="entry name" value="Toxin_antidote_HigA"/>
</dbReference>
<dbReference type="Gene3D" id="1.10.260.40">
    <property type="entry name" value="lambda repressor-like DNA-binding domains"/>
    <property type="match status" value="1"/>
</dbReference>
<dbReference type="Pfam" id="PF01381">
    <property type="entry name" value="HTH_3"/>
    <property type="match status" value="1"/>
</dbReference>
<dbReference type="PROSITE" id="PS50943">
    <property type="entry name" value="HTH_CROC1"/>
    <property type="match status" value="1"/>
</dbReference>
<dbReference type="SMART" id="SM00530">
    <property type="entry name" value="HTH_XRE"/>
    <property type="match status" value="1"/>
</dbReference>
<feature type="region of interest" description="Disordered" evidence="2">
    <location>
        <begin position="81"/>
        <end position="113"/>
    </location>
</feature>
<organism evidence="4 5">
    <name type="scientific">Chromohalobacter marismortui</name>
    <dbReference type="NCBI Taxonomy" id="42055"/>
    <lineage>
        <taxon>Bacteria</taxon>
        <taxon>Pseudomonadati</taxon>
        <taxon>Pseudomonadota</taxon>
        <taxon>Gammaproteobacteria</taxon>
        <taxon>Oceanospirillales</taxon>
        <taxon>Halomonadaceae</taxon>
        <taxon>Chromohalobacter</taxon>
    </lineage>
</organism>
<dbReference type="NCBIfam" id="TIGR02607">
    <property type="entry name" value="antidote_HigA"/>
    <property type="match status" value="1"/>
</dbReference>
<keyword evidence="5" id="KW-1185">Reference proteome</keyword>
<dbReference type="InterPro" id="IPR010982">
    <property type="entry name" value="Lambda_DNA-bd_dom_sf"/>
</dbReference>
<evidence type="ECO:0000313" key="5">
    <source>
        <dbReference type="Proteomes" id="UP000295380"/>
    </source>
</evidence>
<evidence type="ECO:0000256" key="2">
    <source>
        <dbReference type="SAM" id="MobiDB-lite"/>
    </source>
</evidence>
<proteinExistence type="predicted"/>
<dbReference type="PANTHER" id="PTHR36924">
    <property type="entry name" value="ANTITOXIN HIGA-1"/>
    <property type="match status" value="1"/>
</dbReference>
<name>A0A4R7NQP5_9GAMM</name>
<evidence type="ECO:0000259" key="3">
    <source>
        <dbReference type="PROSITE" id="PS50943"/>
    </source>
</evidence>